<feature type="domain" description="HTH luxR-type" evidence="3">
    <location>
        <begin position="892"/>
        <end position="958"/>
    </location>
</feature>
<evidence type="ECO:0000259" key="3">
    <source>
        <dbReference type="PROSITE" id="PS50043"/>
    </source>
</evidence>
<dbReference type="InterPro" id="IPR041664">
    <property type="entry name" value="AAA_16"/>
</dbReference>
<accession>A0ABW8C6B9</accession>
<dbReference type="InterPro" id="IPR000792">
    <property type="entry name" value="Tscrpt_reg_LuxR_C"/>
</dbReference>
<evidence type="ECO:0000256" key="2">
    <source>
        <dbReference type="ARBA" id="ARBA00022840"/>
    </source>
</evidence>
<name>A0ABW8C6B9_9ACTN</name>
<dbReference type="PROSITE" id="PS50043">
    <property type="entry name" value="HTH_LUXR_2"/>
    <property type="match status" value="1"/>
</dbReference>
<dbReference type="PRINTS" id="PR00038">
    <property type="entry name" value="HTHLUXR"/>
</dbReference>
<dbReference type="InterPro" id="IPR027417">
    <property type="entry name" value="P-loop_NTPase"/>
</dbReference>
<dbReference type="Proteomes" id="UP001614394">
    <property type="component" value="Unassembled WGS sequence"/>
</dbReference>
<dbReference type="PANTHER" id="PTHR16305">
    <property type="entry name" value="TESTICULAR SOLUBLE ADENYLYL CYCLASE"/>
    <property type="match status" value="1"/>
</dbReference>
<keyword evidence="2 4" id="KW-0067">ATP-binding</keyword>
<keyword evidence="5" id="KW-1185">Reference proteome</keyword>
<dbReference type="CDD" id="cd06170">
    <property type="entry name" value="LuxR_C_like"/>
    <property type="match status" value="1"/>
</dbReference>
<dbReference type="Gene3D" id="1.10.10.10">
    <property type="entry name" value="Winged helix-like DNA-binding domain superfamily/Winged helix DNA-binding domain"/>
    <property type="match status" value="1"/>
</dbReference>
<dbReference type="SMART" id="SM00421">
    <property type="entry name" value="HTH_LUXR"/>
    <property type="match status" value="1"/>
</dbReference>
<dbReference type="PROSITE" id="PS00622">
    <property type="entry name" value="HTH_LUXR_1"/>
    <property type="match status" value="1"/>
</dbReference>
<protein>
    <submittedName>
        <fullName evidence="4">ATP-binding protein</fullName>
    </submittedName>
</protein>
<comment type="caution">
    <text evidence="4">The sequence shown here is derived from an EMBL/GenBank/DDBJ whole genome shotgun (WGS) entry which is preliminary data.</text>
</comment>
<dbReference type="GO" id="GO:0005524">
    <property type="term" value="F:ATP binding"/>
    <property type="evidence" value="ECO:0007669"/>
    <property type="project" value="UniProtKB-KW"/>
</dbReference>
<keyword evidence="1" id="KW-0547">Nucleotide-binding</keyword>
<dbReference type="Pfam" id="PF00196">
    <property type="entry name" value="GerE"/>
    <property type="match status" value="1"/>
</dbReference>
<evidence type="ECO:0000256" key="1">
    <source>
        <dbReference type="ARBA" id="ARBA00022741"/>
    </source>
</evidence>
<sequence length="958" mass="103635">MPSEINSAFSARRDFPFVGRQRELSLLLSALRQAPAVVMLEGEAGVGKSRLVREAEAVLASDGDRVLTSLCHPLRDPFPFGPVLDALRGVDPWLAAGDPISRAAGVLAPLLPDLADRLPPPPAGTAPTDRLQMVQGVRALLSAVAPVILVVEDLHWVDDATRELLLLLARDLPEGLGMVLTYRAEDLPHRTPVLGSAFHRAPGTSGAEIALRPLAESHVQELATAALGVEAAVPLVRLLFDRSAGLPLVVEEDLWTIMDQAEAGQLLGRSAEGDWKRLDVPRGVREAITGRLAGLSDDAREVVAAAAVLEVPAREPLLAEVAELSADRVTAALVEALRAAVLREDGPAAYGFRHSIARQAVYGHLSAPHRTALHRRAAHVLGGLPVPPLVQIAHHTRAVGDLDQWLEQAQAAADQAIAVGDEGTAYSLLHDVLRQHMLSVRHRSSAALALARIAVNRVDHVSTVAALRRILADPRLATATRGEIRLGLGLLMSNQANDVAWFRECERAIPELGSRPDLAARAMTALALREDREHIEEAQNWLDRAEKTLRHSTDPAAWAALRASRLSILAQQGDPAVWELLDELPRGGPPPVVRETARVLFNVSEYALLLGHDDRARRLATEALLMAEQVSMPMLVCFCKQTLVVADWRGGAWAASERRSAALRAEFPDMSILDIGEALMPATIAAARGERPRAIELYERVLRPSGAKPDHIYVAYAAAGVGRIRLAQDDPSAAWSVALPSLEALRRNHGWVWAVGLVPMAVEAAVALGSAETAAALVEEVENGIADRDSPAAVAEVHTARGHLLKDRDPLLAFERFDRARVLWRDMGRPYEMGLATENAARMLIDSSPQDAAERLQQAVGILEQLGADSDASRCHRLLRTIGLERPPAHGRHGYGEQLSPRELQVARLLAGGSTNREIAQSLFLSPRTVEHHVARVLKKLQVTRGSVQDALRDVDDL</sequence>
<evidence type="ECO:0000313" key="5">
    <source>
        <dbReference type="Proteomes" id="UP001614394"/>
    </source>
</evidence>
<organism evidence="4 5">
    <name type="scientific">Streptomyces fildesensis</name>
    <dbReference type="NCBI Taxonomy" id="375757"/>
    <lineage>
        <taxon>Bacteria</taxon>
        <taxon>Bacillati</taxon>
        <taxon>Actinomycetota</taxon>
        <taxon>Actinomycetes</taxon>
        <taxon>Kitasatosporales</taxon>
        <taxon>Streptomycetaceae</taxon>
        <taxon>Streptomyces</taxon>
    </lineage>
</organism>
<gene>
    <name evidence="4" type="ORF">ACIGXA_10355</name>
</gene>
<dbReference type="InterPro" id="IPR016032">
    <property type="entry name" value="Sig_transdc_resp-reg_C-effctor"/>
</dbReference>
<evidence type="ECO:0000313" key="4">
    <source>
        <dbReference type="EMBL" id="MFI9100920.1"/>
    </source>
</evidence>
<dbReference type="Pfam" id="PF13191">
    <property type="entry name" value="AAA_16"/>
    <property type="match status" value="1"/>
</dbReference>
<dbReference type="RefSeq" id="WP_399646703.1">
    <property type="nucleotide sequence ID" value="NZ_JBITYG010000002.1"/>
</dbReference>
<dbReference type="PANTHER" id="PTHR16305:SF35">
    <property type="entry name" value="TRANSCRIPTIONAL ACTIVATOR DOMAIN"/>
    <property type="match status" value="1"/>
</dbReference>
<reference evidence="4 5" key="1">
    <citation type="submission" date="2024-10" db="EMBL/GenBank/DDBJ databases">
        <title>The Natural Products Discovery Center: Release of the First 8490 Sequenced Strains for Exploring Actinobacteria Biosynthetic Diversity.</title>
        <authorList>
            <person name="Kalkreuter E."/>
            <person name="Kautsar S.A."/>
            <person name="Yang D."/>
            <person name="Bader C.D."/>
            <person name="Teijaro C.N."/>
            <person name="Fluegel L."/>
            <person name="Davis C.M."/>
            <person name="Simpson J.R."/>
            <person name="Lauterbach L."/>
            <person name="Steele A.D."/>
            <person name="Gui C."/>
            <person name="Meng S."/>
            <person name="Li G."/>
            <person name="Viehrig K."/>
            <person name="Ye F."/>
            <person name="Su P."/>
            <person name="Kiefer A.F."/>
            <person name="Nichols A."/>
            <person name="Cepeda A.J."/>
            <person name="Yan W."/>
            <person name="Fan B."/>
            <person name="Jiang Y."/>
            <person name="Adhikari A."/>
            <person name="Zheng C.-J."/>
            <person name="Schuster L."/>
            <person name="Cowan T.M."/>
            <person name="Smanski M.J."/>
            <person name="Chevrette M.G."/>
            <person name="De Carvalho L.P.S."/>
            <person name="Shen B."/>
        </authorList>
    </citation>
    <scope>NUCLEOTIDE SEQUENCE [LARGE SCALE GENOMIC DNA]</scope>
    <source>
        <strain evidence="4 5">NPDC053399</strain>
    </source>
</reference>
<dbReference type="SUPFAM" id="SSF46894">
    <property type="entry name" value="C-terminal effector domain of the bipartite response regulators"/>
    <property type="match status" value="1"/>
</dbReference>
<dbReference type="EMBL" id="JBITYG010000002">
    <property type="protein sequence ID" value="MFI9100920.1"/>
    <property type="molecule type" value="Genomic_DNA"/>
</dbReference>
<dbReference type="SUPFAM" id="SSF52540">
    <property type="entry name" value="P-loop containing nucleoside triphosphate hydrolases"/>
    <property type="match status" value="1"/>
</dbReference>
<proteinExistence type="predicted"/>
<dbReference type="InterPro" id="IPR036388">
    <property type="entry name" value="WH-like_DNA-bd_sf"/>
</dbReference>